<keyword evidence="4" id="KW-1185">Reference proteome</keyword>
<dbReference type="Pfam" id="PF08787">
    <property type="entry name" value="Alginate_lyase2"/>
    <property type="match status" value="1"/>
</dbReference>
<dbReference type="AlphaFoldDB" id="A0A232LUZ4"/>
<dbReference type="OrthoDB" id="77013at2759"/>
<gene>
    <name evidence="3" type="ORF">Egran_04287</name>
</gene>
<dbReference type="Proteomes" id="UP000243515">
    <property type="component" value="Unassembled WGS sequence"/>
</dbReference>
<protein>
    <recommendedName>
        <fullName evidence="2">Alginate lyase 2 domain-containing protein</fullName>
    </recommendedName>
</protein>
<dbReference type="Gene3D" id="2.60.120.200">
    <property type="match status" value="1"/>
</dbReference>
<keyword evidence="1" id="KW-0732">Signal</keyword>
<evidence type="ECO:0000313" key="3">
    <source>
        <dbReference type="EMBL" id="OXV07949.1"/>
    </source>
</evidence>
<name>A0A232LUZ4_9EURO</name>
<accession>A0A232LUZ4</accession>
<feature type="signal peptide" evidence="1">
    <location>
        <begin position="1"/>
        <end position="19"/>
    </location>
</feature>
<dbReference type="InterPro" id="IPR014895">
    <property type="entry name" value="Alginate_lyase_2"/>
</dbReference>
<dbReference type="InterPro" id="IPR013320">
    <property type="entry name" value="ConA-like_dom_sf"/>
</dbReference>
<evidence type="ECO:0000259" key="2">
    <source>
        <dbReference type="Pfam" id="PF08787"/>
    </source>
</evidence>
<organism evidence="3 4">
    <name type="scientific">Elaphomyces granulatus</name>
    <dbReference type="NCBI Taxonomy" id="519963"/>
    <lineage>
        <taxon>Eukaryota</taxon>
        <taxon>Fungi</taxon>
        <taxon>Dikarya</taxon>
        <taxon>Ascomycota</taxon>
        <taxon>Pezizomycotina</taxon>
        <taxon>Eurotiomycetes</taxon>
        <taxon>Eurotiomycetidae</taxon>
        <taxon>Eurotiales</taxon>
        <taxon>Elaphomycetaceae</taxon>
        <taxon>Elaphomyces</taxon>
    </lineage>
</organism>
<proteinExistence type="predicted"/>
<dbReference type="EMBL" id="NPHW01004411">
    <property type="protein sequence ID" value="OXV07949.1"/>
    <property type="molecule type" value="Genomic_DNA"/>
</dbReference>
<dbReference type="SUPFAM" id="SSF49899">
    <property type="entry name" value="Concanavalin A-like lectins/glucanases"/>
    <property type="match status" value="1"/>
</dbReference>
<feature type="chain" id="PRO_5012398591" description="Alginate lyase 2 domain-containing protein" evidence="1">
    <location>
        <begin position="20"/>
        <end position="255"/>
    </location>
</feature>
<evidence type="ECO:0000256" key="1">
    <source>
        <dbReference type="SAM" id="SignalP"/>
    </source>
</evidence>
<evidence type="ECO:0000313" key="4">
    <source>
        <dbReference type="Proteomes" id="UP000243515"/>
    </source>
</evidence>
<comment type="caution">
    <text evidence="3">The sequence shown here is derived from an EMBL/GenBank/DDBJ whole genome shotgun (WGS) entry which is preliminary data.</text>
</comment>
<sequence length="255" mass="27064">MSSMRGLLAFCLLWHGVFSLDPKCAPGGNFDLSHWELQLPSASSQKPGVPQTIPSSQLQGCNGFHDQSFFTDPSTGAMAMGVPGSPASTHCVTTPHSLHCRTELREVDASGNHFSWSPNAPTNRLTVELAVSKAASGNLGTVVGQIHIEDSISTKPVCELYYQSNGDLGMGVQTSRTGSQSRPLTVVGNVPVGQKFSYVLQYQLGALSVSINNGAPQKLDVSALSSPQSYFKVGNYNNGDSASLVDFYSISLQHG</sequence>
<feature type="domain" description="Alginate lyase 2" evidence="2">
    <location>
        <begin position="30"/>
        <end position="254"/>
    </location>
</feature>
<reference evidence="3 4" key="1">
    <citation type="journal article" date="2015" name="Environ. Microbiol.">
        <title>Metagenome sequence of Elaphomyces granulatus from sporocarp tissue reveals Ascomycota ectomycorrhizal fingerprints of genome expansion and a Proteobacteria-rich microbiome.</title>
        <authorList>
            <person name="Quandt C.A."/>
            <person name="Kohler A."/>
            <person name="Hesse C.N."/>
            <person name="Sharpton T.J."/>
            <person name="Martin F."/>
            <person name="Spatafora J.W."/>
        </authorList>
    </citation>
    <scope>NUCLEOTIDE SEQUENCE [LARGE SCALE GENOMIC DNA]</scope>
    <source>
        <strain evidence="3 4">OSC145934</strain>
    </source>
</reference>